<dbReference type="Pfam" id="PF09851">
    <property type="entry name" value="SHOCT"/>
    <property type="match status" value="1"/>
</dbReference>
<feature type="domain" description="SHOCT" evidence="2">
    <location>
        <begin position="245"/>
        <end position="271"/>
    </location>
</feature>
<dbReference type="RefSeq" id="WP_264504697.1">
    <property type="nucleotide sequence ID" value="NZ_JAPDFL010000001.1"/>
</dbReference>
<gene>
    <name evidence="3" type="ORF">OKW52_04790</name>
</gene>
<evidence type="ECO:0000313" key="3">
    <source>
        <dbReference type="EMBL" id="MCW1931595.1"/>
    </source>
</evidence>
<accession>A0ABT3GVP3</accession>
<protein>
    <submittedName>
        <fullName evidence="3">SHOCT domain-containing protein</fullName>
    </submittedName>
</protein>
<dbReference type="EMBL" id="JAPDFL010000001">
    <property type="protein sequence ID" value="MCW1931595.1"/>
    <property type="molecule type" value="Genomic_DNA"/>
</dbReference>
<dbReference type="InterPro" id="IPR018649">
    <property type="entry name" value="SHOCT"/>
</dbReference>
<feature type="compositionally biased region" description="Pro residues" evidence="1">
    <location>
        <begin position="219"/>
        <end position="234"/>
    </location>
</feature>
<comment type="caution">
    <text evidence="3">The sequence shown here is derived from an EMBL/GenBank/DDBJ whole genome shotgun (WGS) entry which is preliminary data.</text>
</comment>
<evidence type="ECO:0000256" key="1">
    <source>
        <dbReference type="SAM" id="MobiDB-lite"/>
    </source>
</evidence>
<evidence type="ECO:0000259" key="2">
    <source>
        <dbReference type="Pfam" id="PF09851"/>
    </source>
</evidence>
<reference evidence="3 4" key="1">
    <citation type="submission" date="2022-10" db="EMBL/GenBank/DDBJ databases">
        <title>Pararhodobacter sp. nov., isolated from marine algae.</title>
        <authorList>
            <person name="Choi B.J."/>
            <person name="Kim J.M."/>
            <person name="Lee J.K."/>
            <person name="Choi D.G."/>
            <person name="Jeon C.O."/>
        </authorList>
    </citation>
    <scope>NUCLEOTIDE SEQUENCE [LARGE SCALE GENOMIC DNA]</scope>
    <source>
        <strain evidence="3 4">ZQ420</strain>
    </source>
</reference>
<name>A0ABT3GVP3_9RHOB</name>
<sequence>MAHLTQEGRSLVASIAARHGLSEAAVEHMLYAVAAGHGTQAQFNCPELGGMGQWSLGGMTMVGDMFNNGLKARVDALCSELSGIVRDHAIFGAPTSSQTQSQGGNSGTPGVSLYVQPAGNGWPSELGQPASVGTQNDMRYAWFPQARRLAIDVAGTMTVYDTGDHQISGFGQAQSGGQSLSFNSQYGLIDVSQLRVVEGAALPVADPVAEPPQQRWEPTPAPAQNPAPSAPPAAEPMSDDQIFSRIERLAGLFEKGILTQTEYETKKAELLARL</sequence>
<evidence type="ECO:0000313" key="4">
    <source>
        <dbReference type="Proteomes" id="UP001208938"/>
    </source>
</evidence>
<proteinExistence type="predicted"/>
<keyword evidence="4" id="KW-1185">Reference proteome</keyword>
<dbReference type="Proteomes" id="UP001208938">
    <property type="component" value="Unassembled WGS sequence"/>
</dbReference>
<organism evidence="3 4">
    <name type="scientific">Pararhodobacter zhoushanensis</name>
    <dbReference type="NCBI Taxonomy" id="2479545"/>
    <lineage>
        <taxon>Bacteria</taxon>
        <taxon>Pseudomonadati</taxon>
        <taxon>Pseudomonadota</taxon>
        <taxon>Alphaproteobacteria</taxon>
        <taxon>Rhodobacterales</taxon>
        <taxon>Paracoccaceae</taxon>
        <taxon>Pararhodobacter</taxon>
    </lineage>
</organism>
<feature type="region of interest" description="Disordered" evidence="1">
    <location>
        <begin position="209"/>
        <end position="240"/>
    </location>
</feature>